<name>A0A840UUU9_9BACT</name>
<reference evidence="2 3" key="1">
    <citation type="submission" date="2020-08" db="EMBL/GenBank/DDBJ databases">
        <title>Genomic Encyclopedia of Type Strains, Phase IV (KMG-IV): sequencing the most valuable type-strain genomes for metagenomic binning, comparative biology and taxonomic classification.</title>
        <authorList>
            <person name="Goeker M."/>
        </authorList>
    </citation>
    <scope>NUCLEOTIDE SEQUENCE [LARGE SCALE GENOMIC DNA]</scope>
    <source>
        <strain evidence="2 3">DSM 28570</strain>
    </source>
</reference>
<proteinExistence type="predicted"/>
<comment type="caution">
    <text evidence="2">The sequence shown here is derived from an EMBL/GenBank/DDBJ whole genome shotgun (WGS) entry which is preliminary data.</text>
</comment>
<keyword evidence="3" id="KW-1185">Reference proteome</keyword>
<dbReference type="Pfam" id="PF13730">
    <property type="entry name" value="HTH_36"/>
    <property type="match status" value="1"/>
</dbReference>
<dbReference type="AlphaFoldDB" id="A0A840UUU9"/>
<organism evidence="2 3">
    <name type="scientific">Desulfoprunum benzoelyticum</name>
    <dbReference type="NCBI Taxonomy" id="1506996"/>
    <lineage>
        <taxon>Bacteria</taxon>
        <taxon>Pseudomonadati</taxon>
        <taxon>Thermodesulfobacteriota</taxon>
        <taxon>Desulfobulbia</taxon>
        <taxon>Desulfobulbales</taxon>
        <taxon>Desulfobulbaceae</taxon>
        <taxon>Desulfoprunum</taxon>
    </lineage>
</organism>
<dbReference type="RefSeq" id="WP_183352345.1">
    <property type="nucleotide sequence ID" value="NZ_JACHEO010000029.1"/>
</dbReference>
<feature type="region of interest" description="Disordered" evidence="1">
    <location>
        <begin position="109"/>
        <end position="134"/>
    </location>
</feature>
<evidence type="ECO:0000313" key="3">
    <source>
        <dbReference type="Proteomes" id="UP000539642"/>
    </source>
</evidence>
<evidence type="ECO:0000256" key="1">
    <source>
        <dbReference type="SAM" id="MobiDB-lite"/>
    </source>
</evidence>
<gene>
    <name evidence="2" type="ORF">HNQ81_003318</name>
</gene>
<protein>
    <recommendedName>
        <fullName evidence="4">Helix-turn-helix domain-containing protein</fullName>
    </recommendedName>
</protein>
<evidence type="ECO:0008006" key="4">
    <source>
        <dbReference type="Google" id="ProtNLM"/>
    </source>
</evidence>
<accession>A0A840UUU9</accession>
<dbReference type="Gene3D" id="1.10.10.10">
    <property type="entry name" value="Winged helix-like DNA-binding domain superfamily/Winged helix DNA-binding domain"/>
    <property type="match status" value="1"/>
</dbReference>
<dbReference type="EMBL" id="JACHEO010000029">
    <property type="protein sequence ID" value="MBB5349562.1"/>
    <property type="molecule type" value="Genomic_DNA"/>
</dbReference>
<evidence type="ECO:0000313" key="2">
    <source>
        <dbReference type="EMBL" id="MBB5349562.1"/>
    </source>
</evidence>
<dbReference type="InterPro" id="IPR036388">
    <property type="entry name" value="WH-like_DNA-bd_sf"/>
</dbReference>
<dbReference type="Proteomes" id="UP000539642">
    <property type="component" value="Unassembled WGS sequence"/>
</dbReference>
<sequence length="311" mass="35793">MTDIHDHRPRPYTIIEDAILDCDLCVYEKMVLICIIKYAGKANQAWPGIKTLAKNSGMSERHVRRTIRQLEDLDLLRTETRPGHSSLYHIPEFTLQEKQLTGTWYHIQGADHQSAPPGPAVRTPRTTSPPTPDCQSAEYYQRTLSKNISLSVPFSDNGTVHHNNEKPERDFYDQELIEAWQEQFSTSHHPETPKEQQAMDWMLFAAKNNQLSAIQSPLAYLRTITRNGHPLNYPPFRERQVSKCSRIARSPPSPLERWKLINQVHRTMYILEAKESGVQEHELEEKAFHIFAAEYEKELGGQKIALSCNAP</sequence>